<keyword evidence="4 7" id="KW-0732">Signal</keyword>
<dbReference type="GO" id="GO:0005549">
    <property type="term" value="F:odorant binding"/>
    <property type="evidence" value="ECO:0007669"/>
    <property type="project" value="InterPro"/>
</dbReference>
<comment type="similarity">
    <text evidence="2">Belongs to the PBP/GOBP family.</text>
</comment>
<accession>A0A8J6HSM2</accession>
<protein>
    <submittedName>
        <fullName evidence="8">Uncharacterized protein</fullName>
    </submittedName>
</protein>
<dbReference type="Gene3D" id="1.10.238.20">
    <property type="entry name" value="Pheromone/general odorant binding protein domain"/>
    <property type="match status" value="1"/>
</dbReference>
<dbReference type="SUPFAM" id="SSF47565">
    <property type="entry name" value="Insect pheromone/odorant-binding proteins"/>
    <property type="match status" value="1"/>
</dbReference>
<reference evidence="8" key="1">
    <citation type="journal article" date="2020" name="J Insects Food Feed">
        <title>The yellow mealworm (Tenebrio molitor) genome: a resource for the emerging insects as food and feed industry.</title>
        <authorList>
            <person name="Eriksson T."/>
            <person name="Andere A."/>
            <person name="Kelstrup H."/>
            <person name="Emery V."/>
            <person name="Picard C."/>
        </authorList>
    </citation>
    <scope>NUCLEOTIDE SEQUENCE</scope>
    <source>
        <strain evidence="8">Stoneville</strain>
        <tissue evidence="8">Whole head</tissue>
    </source>
</reference>
<name>A0A8J6HSM2_TENMO</name>
<evidence type="ECO:0000256" key="5">
    <source>
        <dbReference type="ARBA" id="ARBA00023180"/>
    </source>
</evidence>
<dbReference type="PANTHER" id="PTHR11857:SF43">
    <property type="entry name" value="GEO07291P1-RELATED"/>
    <property type="match status" value="1"/>
</dbReference>
<comment type="function">
    <text evidence="6">May be a carrier protein for lipids.</text>
</comment>
<dbReference type="Proteomes" id="UP000719412">
    <property type="component" value="Unassembled WGS sequence"/>
</dbReference>
<keyword evidence="5" id="KW-0325">Glycoprotein</keyword>
<evidence type="ECO:0000256" key="3">
    <source>
        <dbReference type="ARBA" id="ARBA00022525"/>
    </source>
</evidence>
<comment type="caution">
    <text evidence="8">The sequence shown here is derived from an EMBL/GenBank/DDBJ whole genome shotgun (WGS) entry which is preliminary data.</text>
</comment>
<feature type="signal peptide" evidence="7">
    <location>
        <begin position="1"/>
        <end position="20"/>
    </location>
</feature>
<keyword evidence="3" id="KW-0964">Secreted</keyword>
<dbReference type="EMBL" id="JABDTM020013074">
    <property type="protein sequence ID" value="KAH0820005.1"/>
    <property type="molecule type" value="Genomic_DNA"/>
</dbReference>
<dbReference type="PANTHER" id="PTHR11857">
    <property type="entry name" value="ODORANT BINDING PROTEIN-RELATED"/>
    <property type="match status" value="1"/>
</dbReference>
<comment type="subcellular location">
    <subcellularLocation>
        <location evidence="1">Secreted</location>
    </subcellularLocation>
</comment>
<sequence length="631" mass="70649">MLSIKLCLVALAAAAWAAQGANLTPDQKAKLDEFNKKCTGSSGAKPEQIAKVRAGNFANDPQIQKYFGCMMRSVGVVNQAGQLQMDALRSRVPKDMKKDEAMRIFFACKDKKGSNPDETAYLLYKIFTTELKPSVSIAVMTDDNRGGTPTPRITHQSGSDKQITFDPPPGAEGALDPALVLLNYEVRERILADFIKPEKNCKLGDACGERKILHLSSRRRRPAPFQVNRLRIDSFNSASDVFADHDLTVMHESGSKTASPLRSQIQYLAPSVLIEHVRHKENNKGGEGRASVDFSDEYFPNSLVPHRLLRGGQNFRFNFIGGYPIYPKFAKISSNRKSFPSKPDGIFNKTKTDLKQLVRTALSCPRSAPRGAFFAPATITPQQPSEYLIKSSLEKRFKHAGAGEAIKRQPPSIPNNRRMTDGANYRNILRFHLRRNWMIDDAARGNNEHCTRYEMNSKSIGHQRSLNAREKYPPRGGASVHRSRLQTAAITNVAEWRYRFENKICQLDRVGRESTGAYVSRSGQLRDYRVRQTCSRIRGGLSLKKLQPALGSHKFGVSARSGSILMKQVRDGWRFARETFRRRWKNAGTITELGPAPELSLMPTSVEICIQKSGGIPGINNARSHKFRRGE</sequence>
<dbReference type="Pfam" id="PF01395">
    <property type="entry name" value="PBP_GOBP"/>
    <property type="match status" value="1"/>
</dbReference>
<gene>
    <name evidence="8" type="ORF">GEV33_002786</name>
</gene>
<dbReference type="InterPro" id="IPR006170">
    <property type="entry name" value="PBP/GOBP"/>
</dbReference>
<reference evidence="8" key="2">
    <citation type="submission" date="2021-08" db="EMBL/GenBank/DDBJ databases">
        <authorList>
            <person name="Eriksson T."/>
        </authorList>
    </citation>
    <scope>NUCLEOTIDE SEQUENCE</scope>
    <source>
        <strain evidence="8">Stoneville</strain>
        <tissue evidence="8">Whole head</tissue>
    </source>
</reference>
<evidence type="ECO:0000256" key="2">
    <source>
        <dbReference type="ARBA" id="ARBA00008098"/>
    </source>
</evidence>
<evidence type="ECO:0000313" key="8">
    <source>
        <dbReference type="EMBL" id="KAH0820005.1"/>
    </source>
</evidence>
<organism evidence="8 9">
    <name type="scientific">Tenebrio molitor</name>
    <name type="common">Yellow mealworm beetle</name>
    <dbReference type="NCBI Taxonomy" id="7067"/>
    <lineage>
        <taxon>Eukaryota</taxon>
        <taxon>Metazoa</taxon>
        <taxon>Ecdysozoa</taxon>
        <taxon>Arthropoda</taxon>
        <taxon>Hexapoda</taxon>
        <taxon>Insecta</taxon>
        <taxon>Pterygota</taxon>
        <taxon>Neoptera</taxon>
        <taxon>Endopterygota</taxon>
        <taxon>Coleoptera</taxon>
        <taxon>Polyphaga</taxon>
        <taxon>Cucujiformia</taxon>
        <taxon>Tenebrionidae</taxon>
        <taxon>Tenebrio</taxon>
    </lineage>
</organism>
<dbReference type="SMART" id="SM00708">
    <property type="entry name" value="PhBP"/>
    <property type="match status" value="1"/>
</dbReference>
<evidence type="ECO:0000313" key="9">
    <source>
        <dbReference type="Proteomes" id="UP000719412"/>
    </source>
</evidence>
<evidence type="ECO:0000256" key="4">
    <source>
        <dbReference type="ARBA" id="ARBA00022729"/>
    </source>
</evidence>
<dbReference type="GO" id="GO:0007608">
    <property type="term" value="P:sensory perception of smell"/>
    <property type="evidence" value="ECO:0007669"/>
    <property type="project" value="TreeGrafter"/>
</dbReference>
<evidence type="ECO:0000256" key="7">
    <source>
        <dbReference type="SAM" id="SignalP"/>
    </source>
</evidence>
<dbReference type="FunFam" id="1.10.238.20:FF:000001">
    <property type="entry name" value="General odorant-binding protein lush"/>
    <property type="match status" value="1"/>
</dbReference>
<dbReference type="AlphaFoldDB" id="A0A8J6HSM2"/>
<evidence type="ECO:0000256" key="1">
    <source>
        <dbReference type="ARBA" id="ARBA00004613"/>
    </source>
</evidence>
<feature type="chain" id="PRO_5035322529" evidence="7">
    <location>
        <begin position="21"/>
        <end position="631"/>
    </location>
</feature>
<dbReference type="CDD" id="cd23992">
    <property type="entry name" value="PBP_GOBP"/>
    <property type="match status" value="1"/>
</dbReference>
<evidence type="ECO:0000256" key="6">
    <source>
        <dbReference type="ARBA" id="ARBA00056866"/>
    </source>
</evidence>
<keyword evidence="9" id="KW-1185">Reference proteome</keyword>
<dbReference type="InterPro" id="IPR036728">
    <property type="entry name" value="PBP_GOBP_sf"/>
</dbReference>
<dbReference type="GO" id="GO:0005615">
    <property type="term" value="C:extracellular space"/>
    <property type="evidence" value="ECO:0007669"/>
    <property type="project" value="TreeGrafter"/>
</dbReference>
<proteinExistence type="inferred from homology"/>